<gene>
    <name evidence="1" type="ORF">XENORESO_009477</name>
</gene>
<accession>A0ABV0X2P0</accession>
<name>A0ABV0X2P0_9TELE</name>
<organism evidence="1 2">
    <name type="scientific">Xenotaenia resolanae</name>
    <dbReference type="NCBI Taxonomy" id="208358"/>
    <lineage>
        <taxon>Eukaryota</taxon>
        <taxon>Metazoa</taxon>
        <taxon>Chordata</taxon>
        <taxon>Craniata</taxon>
        <taxon>Vertebrata</taxon>
        <taxon>Euteleostomi</taxon>
        <taxon>Actinopterygii</taxon>
        <taxon>Neopterygii</taxon>
        <taxon>Teleostei</taxon>
        <taxon>Neoteleostei</taxon>
        <taxon>Acanthomorphata</taxon>
        <taxon>Ovalentaria</taxon>
        <taxon>Atherinomorphae</taxon>
        <taxon>Cyprinodontiformes</taxon>
        <taxon>Goodeidae</taxon>
        <taxon>Xenotaenia</taxon>
    </lineage>
</organism>
<comment type="caution">
    <text evidence="1">The sequence shown here is derived from an EMBL/GenBank/DDBJ whole genome shotgun (WGS) entry which is preliminary data.</text>
</comment>
<dbReference type="EMBL" id="JAHRIM010083021">
    <property type="protein sequence ID" value="MEQ2275836.1"/>
    <property type="molecule type" value="Genomic_DNA"/>
</dbReference>
<dbReference type="Proteomes" id="UP001444071">
    <property type="component" value="Unassembled WGS sequence"/>
</dbReference>
<keyword evidence="2" id="KW-1185">Reference proteome</keyword>
<proteinExistence type="predicted"/>
<protein>
    <submittedName>
        <fullName evidence="1">Uncharacterized protein</fullName>
    </submittedName>
</protein>
<evidence type="ECO:0000313" key="1">
    <source>
        <dbReference type="EMBL" id="MEQ2275836.1"/>
    </source>
</evidence>
<reference evidence="1 2" key="1">
    <citation type="submission" date="2021-06" db="EMBL/GenBank/DDBJ databases">
        <authorList>
            <person name="Palmer J.M."/>
        </authorList>
    </citation>
    <scope>NUCLEOTIDE SEQUENCE [LARGE SCALE GENOMIC DNA]</scope>
    <source>
        <strain evidence="1 2">XR_2019</strain>
        <tissue evidence="1">Muscle</tissue>
    </source>
</reference>
<evidence type="ECO:0000313" key="2">
    <source>
        <dbReference type="Proteomes" id="UP001444071"/>
    </source>
</evidence>
<sequence>MGKTAVHSSDDELMHSTRLLLPLLNLIEAAGLDSFLLERYFMVNDLCLYSVYQVPRDPKALHTTISHPPIHTLTAVRLPYTGATGPADHHHQVRRVKCLAQGLND</sequence>